<name>A0A7Y4M210_9BRAD</name>
<keyword evidence="1" id="KW-0378">Hydrolase</keyword>
<dbReference type="Gene3D" id="3.40.50.2300">
    <property type="match status" value="1"/>
</dbReference>
<dbReference type="EMBL" id="JAAVLW010000004">
    <property type="protein sequence ID" value="NOJ47327.1"/>
    <property type="molecule type" value="Genomic_DNA"/>
</dbReference>
<dbReference type="GO" id="GO:0016791">
    <property type="term" value="F:phosphatase activity"/>
    <property type="evidence" value="ECO:0007669"/>
    <property type="project" value="TreeGrafter"/>
</dbReference>
<proteinExistence type="predicted"/>
<protein>
    <submittedName>
        <fullName evidence="4">SpoIIE family protein phosphatase</fullName>
    </submittedName>
</protein>
<dbReference type="InterPro" id="IPR036457">
    <property type="entry name" value="PPM-type-like_dom_sf"/>
</dbReference>
<reference evidence="4 5" key="1">
    <citation type="submission" date="2020-03" db="EMBL/GenBank/DDBJ databases">
        <title>Bradyrhizobium diversity isolated from nodules of Muelleranthus trifoliolatus.</title>
        <authorList>
            <person name="Klepa M."/>
            <person name="Helene L."/>
            <person name="Hungria M."/>
        </authorList>
    </citation>
    <scope>NUCLEOTIDE SEQUENCE [LARGE SCALE GENOMIC DNA]</scope>
    <source>
        <strain evidence="4 5">WSM 1744</strain>
    </source>
</reference>
<dbReference type="PANTHER" id="PTHR43156">
    <property type="entry name" value="STAGE II SPORULATION PROTEIN E-RELATED"/>
    <property type="match status" value="1"/>
</dbReference>
<gene>
    <name evidence="4" type="ORF">HCN50_13890</name>
</gene>
<evidence type="ECO:0000256" key="1">
    <source>
        <dbReference type="ARBA" id="ARBA00022801"/>
    </source>
</evidence>
<dbReference type="SMART" id="SM00331">
    <property type="entry name" value="PP2C_SIG"/>
    <property type="match status" value="1"/>
</dbReference>
<dbReference type="Gene3D" id="3.60.40.10">
    <property type="entry name" value="PPM-type phosphatase domain"/>
    <property type="match status" value="1"/>
</dbReference>
<dbReference type="Pfam" id="PF00072">
    <property type="entry name" value="Response_reg"/>
    <property type="match status" value="1"/>
</dbReference>
<dbReference type="InterPro" id="IPR052016">
    <property type="entry name" value="Bact_Sigma-Reg"/>
</dbReference>
<dbReference type="Proteomes" id="UP000528734">
    <property type="component" value="Unassembled WGS sequence"/>
</dbReference>
<comment type="caution">
    <text evidence="4">The sequence shown here is derived from an EMBL/GenBank/DDBJ whole genome shotgun (WGS) entry which is preliminary data.</text>
</comment>
<evidence type="ECO:0000313" key="5">
    <source>
        <dbReference type="Proteomes" id="UP000528734"/>
    </source>
</evidence>
<accession>A0A7Y4M210</accession>
<dbReference type="SMART" id="SM00448">
    <property type="entry name" value="REC"/>
    <property type="match status" value="1"/>
</dbReference>
<dbReference type="Pfam" id="PF07228">
    <property type="entry name" value="SpoIIE"/>
    <property type="match status" value="1"/>
</dbReference>
<organism evidence="4 5">
    <name type="scientific">Bradyrhizobium archetypum</name>
    <dbReference type="NCBI Taxonomy" id="2721160"/>
    <lineage>
        <taxon>Bacteria</taxon>
        <taxon>Pseudomonadati</taxon>
        <taxon>Pseudomonadota</taxon>
        <taxon>Alphaproteobacteria</taxon>
        <taxon>Hyphomicrobiales</taxon>
        <taxon>Nitrobacteraceae</taxon>
        <taxon>Bradyrhizobium</taxon>
    </lineage>
</organism>
<evidence type="ECO:0000259" key="3">
    <source>
        <dbReference type="PROSITE" id="PS50110"/>
    </source>
</evidence>
<dbReference type="SUPFAM" id="SSF81606">
    <property type="entry name" value="PP2C-like"/>
    <property type="match status" value="1"/>
</dbReference>
<evidence type="ECO:0000256" key="2">
    <source>
        <dbReference type="PROSITE-ProRule" id="PRU00169"/>
    </source>
</evidence>
<dbReference type="RefSeq" id="WP_171710217.1">
    <property type="nucleotide sequence ID" value="NZ_JAAVLW010000004.1"/>
</dbReference>
<keyword evidence="5" id="KW-1185">Reference proteome</keyword>
<dbReference type="GO" id="GO:0000160">
    <property type="term" value="P:phosphorelay signal transduction system"/>
    <property type="evidence" value="ECO:0007669"/>
    <property type="project" value="InterPro"/>
</dbReference>
<dbReference type="PANTHER" id="PTHR43156:SF2">
    <property type="entry name" value="STAGE II SPORULATION PROTEIN E"/>
    <property type="match status" value="1"/>
</dbReference>
<keyword evidence="2" id="KW-0597">Phosphoprotein</keyword>
<dbReference type="PROSITE" id="PS50110">
    <property type="entry name" value="RESPONSE_REGULATORY"/>
    <property type="match status" value="1"/>
</dbReference>
<dbReference type="InterPro" id="IPR011006">
    <property type="entry name" value="CheY-like_superfamily"/>
</dbReference>
<dbReference type="AlphaFoldDB" id="A0A7Y4M210"/>
<dbReference type="InterPro" id="IPR001789">
    <property type="entry name" value="Sig_transdc_resp-reg_receiver"/>
</dbReference>
<dbReference type="InterPro" id="IPR001932">
    <property type="entry name" value="PPM-type_phosphatase-like_dom"/>
</dbReference>
<dbReference type="SUPFAM" id="SSF52172">
    <property type="entry name" value="CheY-like"/>
    <property type="match status" value="1"/>
</dbReference>
<feature type="domain" description="Response regulatory" evidence="3">
    <location>
        <begin position="7"/>
        <end position="124"/>
    </location>
</feature>
<evidence type="ECO:0000313" key="4">
    <source>
        <dbReference type="EMBL" id="NOJ47327.1"/>
    </source>
</evidence>
<sequence length="401" mass="44858">MTVTESALLVVDDNEDNRYTLTRRLNREGYKKLTMARNGREALDRLNAQPFDLVLLDIMMPDMNGYEVLEQVKATPALRDIPIIMISSLDEIESIIRCIELGAEDYLSKPFNPTLLRARVGASLEKKRLRDEVRRNMLRLAQELQAARALQLAMLPRQFPFCSPSHPIAVHAVMEPAREVGGDLYDCFYAGEHTFCFLVGDVCGKGASAAMFMARARSLVRITVSLWREWRTGDVDPGALLEAVNRELCQDNDECMFITMFLGLIDTSSGLISFVNAGHPRPHLVSSTGETKQIDSKPALPLGVRREAQFQTRTLQILPGDALFVCSDGVFEAMNGKGDLFSIERMVQLLRQAYAAEPQEMVRIIKDAVDAFMGNASRTDDLTALALRWRPAETTAERSIV</sequence>
<feature type="modified residue" description="4-aspartylphosphate" evidence="2">
    <location>
        <position position="57"/>
    </location>
</feature>